<protein>
    <recommendedName>
        <fullName evidence="1">Amidase domain-containing protein</fullName>
    </recommendedName>
</protein>
<dbReference type="Gene3D" id="3.90.1300.10">
    <property type="entry name" value="Amidase signature (AS) domain"/>
    <property type="match status" value="1"/>
</dbReference>
<dbReference type="EMBL" id="BARS01035837">
    <property type="protein sequence ID" value="GAG23051.1"/>
    <property type="molecule type" value="Genomic_DNA"/>
</dbReference>
<dbReference type="GO" id="GO:0003824">
    <property type="term" value="F:catalytic activity"/>
    <property type="evidence" value="ECO:0007669"/>
    <property type="project" value="InterPro"/>
</dbReference>
<feature type="domain" description="Amidase" evidence="1">
    <location>
        <begin position="26"/>
        <end position="131"/>
    </location>
</feature>
<dbReference type="PANTHER" id="PTHR11895:SF7">
    <property type="entry name" value="GLUTAMYL-TRNA(GLN) AMIDOTRANSFERASE SUBUNIT A, MITOCHONDRIAL"/>
    <property type="match status" value="1"/>
</dbReference>
<dbReference type="PANTHER" id="PTHR11895">
    <property type="entry name" value="TRANSAMIDASE"/>
    <property type="match status" value="1"/>
</dbReference>
<dbReference type="InterPro" id="IPR000120">
    <property type="entry name" value="Amidase"/>
</dbReference>
<sequence>YAFLTGRTATPDQFEPLTWALCERGRQSSAPAYLIAVTLLQRVARDMGRFLTDYDVWLTPTLAEPPVPLGTFDSPPENPMKGFDRAVEYCPFTPLCNFTGQPAMSVPLYWNADGLPVGTHFMGRFGDEATLFRLAAQLEEARPWANRRPPVSA</sequence>
<accession>X0XDM7</accession>
<comment type="caution">
    <text evidence="2">The sequence shown here is derived from an EMBL/GenBank/DDBJ whole genome shotgun (WGS) entry which is preliminary data.</text>
</comment>
<reference evidence="2" key="1">
    <citation type="journal article" date="2014" name="Front. Microbiol.">
        <title>High frequency of phylogenetically diverse reductive dehalogenase-homologous genes in deep subseafloor sedimentary metagenomes.</title>
        <authorList>
            <person name="Kawai M."/>
            <person name="Futagami T."/>
            <person name="Toyoda A."/>
            <person name="Takaki Y."/>
            <person name="Nishi S."/>
            <person name="Hori S."/>
            <person name="Arai W."/>
            <person name="Tsubouchi T."/>
            <person name="Morono Y."/>
            <person name="Uchiyama I."/>
            <person name="Ito T."/>
            <person name="Fujiyama A."/>
            <person name="Inagaki F."/>
            <person name="Takami H."/>
        </authorList>
    </citation>
    <scope>NUCLEOTIDE SEQUENCE</scope>
    <source>
        <strain evidence="2">Expedition CK06-06</strain>
    </source>
</reference>
<proteinExistence type="predicted"/>
<evidence type="ECO:0000259" key="1">
    <source>
        <dbReference type="Pfam" id="PF01425"/>
    </source>
</evidence>
<dbReference type="AlphaFoldDB" id="X0XDM7"/>
<evidence type="ECO:0000313" key="2">
    <source>
        <dbReference type="EMBL" id="GAG23051.1"/>
    </source>
</evidence>
<organism evidence="2">
    <name type="scientific">marine sediment metagenome</name>
    <dbReference type="NCBI Taxonomy" id="412755"/>
    <lineage>
        <taxon>unclassified sequences</taxon>
        <taxon>metagenomes</taxon>
        <taxon>ecological metagenomes</taxon>
    </lineage>
</organism>
<dbReference type="SUPFAM" id="SSF75304">
    <property type="entry name" value="Amidase signature (AS) enzymes"/>
    <property type="match status" value="1"/>
</dbReference>
<dbReference type="InterPro" id="IPR023631">
    <property type="entry name" value="Amidase_dom"/>
</dbReference>
<gene>
    <name evidence="2" type="ORF">S01H1_55160</name>
</gene>
<dbReference type="Pfam" id="PF01425">
    <property type="entry name" value="Amidase"/>
    <property type="match status" value="1"/>
</dbReference>
<feature type="non-terminal residue" evidence="2">
    <location>
        <position position="1"/>
    </location>
</feature>
<dbReference type="InterPro" id="IPR036928">
    <property type="entry name" value="AS_sf"/>
</dbReference>
<name>X0XDM7_9ZZZZ</name>